<feature type="repeat" description="WD" evidence="4">
    <location>
        <begin position="313"/>
        <end position="354"/>
    </location>
</feature>
<dbReference type="InterPro" id="IPR019775">
    <property type="entry name" value="WD40_repeat_CS"/>
</dbReference>
<dbReference type="AlphaFoldDB" id="A0A8B7ZJT0"/>
<keyword evidence="2" id="KW-0677">Repeat</keyword>
<dbReference type="InterPro" id="IPR036322">
    <property type="entry name" value="WD40_repeat_dom_sf"/>
</dbReference>
<dbReference type="InterPro" id="IPR001680">
    <property type="entry name" value="WD40_rpt"/>
</dbReference>
<dbReference type="InterPro" id="IPR020472">
    <property type="entry name" value="WD40_PAC1"/>
</dbReference>
<proteinExistence type="predicted"/>
<name>A0A8B7ZJT0_ACAPL</name>
<dbReference type="SMART" id="SM00969">
    <property type="entry name" value="SOCS_box"/>
    <property type="match status" value="1"/>
</dbReference>
<gene>
    <name evidence="7" type="primary">LOC110987043</name>
</gene>
<dbReference type="PRINTS" id="PR00320">
    <property type="entry name" value="GPROTEINBRPT"/>
</dbReference>
<dbReference type="PROSITE" id="PS00678">
    <property type="entry name" value="WD_REPEATS_1"/>
    <property type="match status" value="1"/>
</dbReference>
<accession>A0A8B7ZJT0</accession>
<dbReference type="InterPro" id="IPR015943">
    <property type="entry name" value="WD40/YVTN_repeat-like_dom_sf"/>
</dbReference>
<dbReference type="SUPFAM" id="SSF50978">
    <property type="entry name" value="WD40 repeat-like"/>
    <property type="match status" value="1"/>
</dbReference>
<evidence type="ECO:0000313" key="7">
    <source>
        <dbReference type="RefSeq" id="XP_022105140.1"/>
    </source>
</evidence>
<dbReference type="PROSITE" id="PS50225">
    <property type="entry name" value="SOCS"/>
    <property type="match status" value="1"/>
</dbReference>
<dbReference type="GO" id="GO:0000209">
    <property type="term" value="P:protein polyubiquitination"/>
    <property type="evidence" value="ECO:0007669"/>
    <property type="project" value="TreeGrafter"/>
</dbReference>
<organism evidence="6 7">
    <name type="scientific">Acanthaster planci</name>
    <name type="common">Crown-of-thorns starfish</name>
    <dbReference type="NCBI Taxonomy" id="133434"/>
    <lineage>
        <taxon>Eukaryota</taxon>
        <taxon>Metazoa</taxon>
        <taxon>Echinodermata</taxon>
        <taxon>Eleutherozoa</taxon>
        <taxon>Asterozoa</taxon>
        <taxon>Asteroidea</taxon>
        <taxon>Valvatacea</taxon>
        <taxon>Valvatida</taxon>
        <taxon>Acanthasteridae</taxon>
        <taxon>Acanthaster</taxon>
    </lineage>
</organism>
<feature type="repeat" description="WD" evidence="4">
    <location>
        <begin position="371"/>
        <end position="401"/>
    </location>
</feature>
<evidence type="ECO:0000256" key="4">
    <source>
        <dbReference type="PROSITE-ProRule" id="PRU00221"/>
    </source>
</evidence>
<reference evidence="7" key="1">
    <citation type="submission" date="2025-08" db="UniProtKB">
        <authorList>
            <consortium name="RefSeq"/>
        </authorList>
    </citation>
    <scope>IDENTIFICATION</scope>
</reference>
<feature type="domain" description="SOCS box" evidence="5">
    <location>
        <begin position="440"/>
        <end position="486"/>
    </location>
</feature>
<evidence type="ECO:0000313" key="6">
    <source>
        <dbReference type="Proteomes" id="UP000694845"/>
    </source>
</evidence>
<dbReference type="RefSeq" id="XP_022105140.1">
    <property type="nucleotide sequence ID" value="XM_022249448.1"/>
</dbReference>
<feature type="repeat" description="WD" evidence="4">
    <location>
        <begin position="266"/>
        <end position="307"/>
    </location>
</feature>
<dbReference type="CTD" id="26118"/>
<dbReference type="Gene3D" id="2.130.10.10">
    <property type="entry name" value="YVTN repeat-like/Quinoprotein amine dehydrogenase"/>
    <property type="match status" value="2"/>
</dbReference>
<dbReference type="SMART" id="SM00320">
    <property type="entry name" value="WD40"/>
    <property type="match status" value="6"/>
</dbReference>
<dbReference type="CDD" id="cd00200">
    <property type="entry name" value="WD40"/>
    <property type="match status" value="1"/>
</dbReference>
<dbReference type="PANTHER" id="PTHR15622">
    <property type="entry name" value="WD40 REPEAT PROTEIN"/>
    <property type="match status" value="1"/>
</dbReference>
<sequence length="486" mass="54814">MINLDPSSLRQLGRCLLYYLEHTSLVLGVTYINPSLAASRISMSSFQFSTPENIAKAQPICDLRPQTGNQHQVLAFRNSSVNLETWSVAFAPDRSYFAWSSGNCKVRLIPWDNQRNTVLDITNVSGNVIRYGDINRQQNPQEQQQQQEQQQVTKDVKIVQCTDPVWSLAFGASKPHKKWKHINIKYHHFEHLDSSYDLIIAIGLKSGKIMTVDIATEQILLLVDHKDVIRDLKFSPDGSLILLSASRDRTLKVWDLKDDGNMVVTLRGHSNWVYACAFAPDMSMLASVGSQKCVIVWDMKDRNLRKCKILRRLTGHHHDVVACEFSPDGALLATASYDTRVLLWDPHLGKLLQEYHHVFPPLSIVFAGGCNNNYVKHMAFSPDGSHFATVCDDKYIRFWSLFDTSDPVSVSDVRGGLCCSYSADGHVLATGTRNGTVHFLMAPKEVQTLQHTCRLAIRRLVPNTNDLDMLNLPPGLSSYLRYDILS</sequence>
<dbReference type="SUPFAM" id="SSF158235">
    <property type="entry name" value="SOCS box-like"/>
    <property type="match status" value="1"/>
</dbReference>
<keyword evidence="6" id="KW-1185">Reference proteome</keyword>
<dbReference type="InterPro" id="IPR051983">
    <property type="entry name" value="WSB_SOCS-box_domain"/>
</dbReference>
<feature type="repeat" description="WD" evidence="4">
    <location>
        <begin position="222"/>
        <end position="264"/>
    </location>
</feature>
<dbReference type="GeneID" id="110987043"/>
<dbReference type="Proteomes" id="UP000694845">
    <property type="component" value="Unplaced"/>
</dbReference>
<evidence type="ECO:0000256" key="1">
    <source>
        <dbReference type="ARBA" id="ARBA00022574"/>
    </source>
</evidence>
<keyword evidence="3" id="KW-0833">Ubl conjugation pathway</keyword>
<dbReference type="OrthoDB" id="538223at2759"/>
<dbReference type="Pfam" id="PF00400">
    <property type="entry name" value="WD40"/>
    <property type="match status" value="5"/>
</dbReference>
<dbReference type="Pfam" id="PF07525">
    <property type="entry name" value="SOCS_box"/>
    <property type="match status" value="1"/>
</dbReference>
<evidence type="ECO:0000256" key="3">
    <source>
        <dbReference type="ARBA" id="ARBA00022786"/>
    </source>
</evidence>
<evidence type="ECO:0000256" key="2">
    <source>
        <dbReference type="ARBA" id="ARBA00022737"/>
    </source>
</evidence>
<evidence type="ECO:0000259" key="5">
    <source>
        <dbReference type="PROSITE" id="PS50225"/>
    </source>
</evidence>
<protein>
    <submittedName>
        <fullName evidence="7">WD repeat and SOCS box-containing protein 1-like isoform X1</fullName>
    </submittedName>
</protein>
<dbReference type="PANTHER" id="PTHR15622:SF2">
    <property type="entry name" value="U4_U6 SMALL NUCLEAR RIBONUCLEOPROTEIN PRP4"/>
    <property type="match status" value="1"/>
</dbReference>
<dbReference type="InterPro" id="IPR036036">
    <property type="entry name" value="SOCS_box-like_dom_sf"/>
</dbReference>
<dbReference type="Gene3D" id="1.10.750.20">
    <property type="entry name" value="SOCS box"/>
    <property type="match status" value="1"/>
</dbReference>
<dbReference type="GO" id="GO:0035556">
    <property type="term" value="P:intracellular signal transduction"/>
    <property type="evidence" value="ECO:0007669"/>
    <property type="project" value="InterPro"/>
</dbReference>
<dbReference type="SMART" id="SM00253">
    <property type="entry name" value="SOCS"/>
    <property type="match status" value="1"/>
</dbReference>
<dbReference type="KEGG" id="aplc:110987043"/>
<keyword evidence="1 4" id="KW-0853">WD repeat</keyword>
<dbReference type="PROSITE" id="PS50294">
    <property type="entry name" value="WD_REPEATS_REGION"/>
    <property type="match status" value="3"/>
</dbReference>
<dbReference type="PROSITE" id="PS50082">
    <property type="entry name" value="WD_REPEATS_2"/>
    <property type="match status" value="4"/>
</dbReference>
<dbReference type="InterPro" id="IPR001496">
    <property type="entry name" value="SOCS_box"/>
</dbReference>